<dbReference type="OrthoDB" id="399219at2"/>
<dbReference type="SUPFAM" id="SSF88659">
    <property type="entry name" value="Sigma3 and sigma4 domains of RNA polymerase sigma factors"/>
    <property type="match status" value="1"/>
</dbReference>
<comment type="function">
    <text evidence="2">Might take part in the signal recognition particle (SRP) pathway. This is inferred from the conservation of its genetic proximity to ftsY/ffh. May be a regulatory protein.</text>
</comment>
<evidence type="ECO:0000313" key="3">
    <source>
        <dbReference type="EMBL" id="TCG10766.1"/>
    </source>
</evidence>
<comment type="similarity">
    <text evidence="1">Belongs to the UPF0122 family.</text>
</comment>
<dbReference type="InterPro" id="IPR007394">
    <property type="entry name" value="UPF0122"/>
</dbReference>
<evidence type="ECO:0000256" key="2">
    <source>
        <dbReference type="ARBA" id="ARBA00024764"/>
    </source>
</evidence>
<proteinExistence type="inferred from homology"/>
<reference evidence="3 4" key="1">
    <citation type="submission" date="2018-02" db="EMBL/GenBank/DDBJ databases">
        <title>Mycoplasma marinum and Mycoplasma todarodis sp. nov., moderately halophilic and psychrotolerant mycoplasmas isolated from cephalopods.</title>
        <authorList>
            <person name="Viver T."/>
        </authorList>
    </citation>
    <scope>NUCLEOTIDE SEQUENCE [LARGE SCALE GENOMIC DNA]</scope>
    <source>
        <strain evidence="3 4">PE</strain>
    </source>
</reference>
<dbReference type="AlphaFoldDB" id="A0A4R0XJF4"/>
<dbReference type="Proteomes" id="UP000294192">
    <property type="component" value="Unassembled WGS sequence"/>
</dbReference>
<sequence length="72" mass="8376">MNKLEEREYYLSLFDQYSGFLTQTQKQAFQLCYIEDLSLAEAAEIVATTRSAIHDAIKKAKRKLDKIKEKMA</sequence>
<protein>
    <recommendedName>
        <fullName evidence="5">DNA-binding protein</fullName>
    </recommendedName>
</protein>
<dbReference type="Gene3D" id="1.10.10.10">
    <property type="entry name" value="Winged helix-like DNA-binding domain superfamily/Winged helix DNA-binding domain"/>
    <property type="match status" value="1"/>
</dbReference>
<evidence type="ECO:0000313" key="4">
    <source>
        <dbReference type="Proteomes" id="UP000294192"/>
    </source>
</evidence>
<dbReference type="RefSeq" id="WP_131599476.1">
    <property type="nucleotide sequence ID" value="NZ_CBDBYK010000002.1"/>
</dbReference>
<dbReference type="EMBL" id="PSZO01000022">
    <property type="protein sequence ID" value="TCG10766.1"/>
    <property type="molecule type" value="Genomic_DNA"/>
</dbReference>
<gene>
    <name evidence="3" type="ORF">C4B24_04000</name>
</gene>
<keyword evidence="4" id="KW-1185">Reference proteome</keyword>
<dbReference type="PANTHER" id="PTHR40083">
    <property type="entry name" value="UPF0122 PROTEIN CBO2450/CLC_2298"/>
    <property type="match status" value="1"/>
</dbReference>
<evidence type="ECO:0008006" key="5">
    <source>
        <dbReference type="Google" id="ProtNLM"/>
    </source>
</evidence>
<dbReference type="InterPro" id="IPR036388">
    <property type="entry name" value="WH-like_DNA-bd_sf"/>
</dbReference>
<dbReference type="Pfam" id="PF04297">
    <property type="entry name" value="UPF0122"/>
    <property type="match status" value="1"/>
</dbReference>
<dbReference type="InterPro" id="IPR013324">
    <property type="entry name" value="RNA_pol_sigma_r3/r4-like"/>
</dbReference>
<comment type="caution">
    <text evidence="3">The sequence shown here is derived from an EMBL/GenBank/DDBJ whole genome shotgun (WGS) entry which is preliminary data.</text>
</comment>
<accession>A0A4R0XJF4</accession>
<dbReference type="PANTHER" id="PTHR40083:SF1">
    <property type="entry name" value="UPF0122 PROTEIN YLXM"/>
    <property type="match status" value="1"/>
</dbReference>
<name>A0A4R0XJF4_9MOLU</name>
<evidence type="ECO:0000256" key="1">
    <source>
        <dbReference type="ARBA" id="ARBA00008720"/>
    </source>
</evidence>
<organism evidence="3 4">
    <name type="scientific">Mycoplasma marinum</name>
    <dbReference type="NCBI Taxonomy" id="1937190"/>
    <lineage>
        <taxon>Bacteria</taxon>
        <taxon>Bacillati</taxon>
        <taxon>Mycoplasmatota</taxon>
        <taxon>Mollicutes</taxon>
        <taxon>Mycoplasmataceae</taxon>
        <taxon>Mycoplasma</taxon>
    </lineage>
</organism>